<proteinExistence type="predicted"/>
<evidence type="ECO:0000313" key="2">
    <source>
        <dbReference type="Proteomes" id="UP001157161"/>
    </source>
</evidence>
<dbReference type="EMBL" id="BSUM01000001">
    <property type="protein sequence ID" value="GMA32940.1"/>
    <property type="molecule type" value="Genomic_DNA"/>
</dbReference>
<keyword evidence="2" id="KW-1185">Reference proteome</keyword>
<sequence length="172" mass="17883">MIGTSYVRVGRFRGRARMIIGAAMVTVGGLLWVQPAAASAPVEMRAQGVGHGHTAAAQLDSRTPVRAGAEVQPLGVKSWVVKQALRGVAGLVRGGADAFVRVADDWLDDGARAALKNNSSEVADVIEDVANLPDLATHQVRSAVYNGLKDSLGHGTANVIANAVEGALWLVL</sequence>
<dbReference type="AlphaFoldDB" id="A0AA37XGH3"/>
<protein>
    <recommendedName>
        <fullName evidence="3">Secreted protein</fullName>
    </recommendedName>
</protein>
<gene>
    <name evidence="1" type="ORF">GCM10025875_29320</name>
</gene>
<dbReference type="Proteomes" id="UP001157161">
    <property type="component" value="Unassembled WGS sequence"/>
</dbReference>
<organism evidence="1 2">
    <name type="scientific">Litorihabitans aurantiacus</name>
    <dbReference type="NCBI Taxonomy" id="1930061"/>
    <lineage>
        <taxon>Bacteria</taxon>
        <taxon>Bacillati</taxon>
        <taxon>Actinomycetota</taxon>
        <taxon>Actinomycetes</taxon>
        <taxon>Micrococcales</taxon>
        <taxon>Beutenbergiaceae</taxon>
        <taxon>Litorihabitans</taxon>
    </lineage>
</organism>
<name>A0AA37XGH3_9MICO</name>
<comment type="caution">
    <text evidence="1">The sequence shown here is derived from an EMBL/GenBank/DDBJ whole genome shotgun (WGS) entry which is preliminary data.</text>
</comment>
<reference evidence="1" key="1">
    <citation type="journal article" date="2014" name="Int. J. Syst. Evol. Microbiol.">
        <title>Complete genome sequence of Corynebacterium casei LMG S-19264T (=DSM 44701T), isolated from a smear-ripened cheese.</title>
        <authorList>
            <consortium name="US DOE Joint Genome Institute (JGI-PGF)"/>
            <person name="Walter F."/>
            <person name="Albersmeier A."/>
            <person name="Kalinowski J."/>
            <person name="Ruckert C."/>
        </authorList>
    </citation>
    <scope>NUCLEOTIDE SEQUENCE</scope>
    <source>
        <strain evidence="1">NBRC 112290</strain>
    </source>
</reference>
<accession>A0AA37XGH3</accession>
<reference evidence="1" key="2">
    <citation type="submission" date="2023-02" db="EMBL/GenBank/DDBJ databases">
        <authorList>
            <person name="Sun Q."/>
            <person name="Mori K."/>
        </authorList>
    </citation>
    <scope>NUCLEOTIDE SEQUENCE</scope>
    <source>
        <strain evidence="1">NBRC 112290</strain>
    </source>
</reference>
<evidence type="ECO:0008006" key="3">
    <source>
        <dbReference type="Google" id="ProtNLM"/>
    </source>
</evidence>
<evidence type="ECO:0000313" key="1">
    <source>
        <dbReference type="EMBL" id="GMA32940.1"/>
    </source>
</evidence>